<organism evidence="1">
    <name type="scientific">Anguilla anguilla</name>
    <name type="common">European freshwater eel</name>
    <name type="synonym">Muraena anguilla</name>
    <dbReference type="NCBI Taxonomy" id="7936"/>
    <lineage>
        <taxon>Eukaryota</taxon>
        <taxon>Metazoa</taxon>
        <taxon>Chordata</taxon>
        <taxon>Craniata</taxon>
        <taxon>Vertebrata</taxon>
        <taxon>Euteleostomi</taxon>
        <taxon>Actinopterygii</taxon>
        <taxon>Neopterygii</taxon>
        <taxon>Teleostei</taxon>
        <taxon>Anguilliformes</taxon>
        <taxon>Anguillidae</taxon>
        <taxon>Anguilla</taxon>
    </lineage>
</organism>
<accession>A0A0E9SM41</accession>
<name>A0A0E9SM41_ANGAN</name>
<reference evidence="1" key="1">
    <citation type="submission" date="2014-11" db="EMBL/GenBank/DDBJ databases">
        <authorList>
            <person name="Amaro Gonzalez C."/>
        </authorList>
    </citation>
    <scope>NUCLEOTIDE SEQUENCE</scope>
</reference>
<reference evidence="1" key="2">
    <citation type="journal article" date="2015" name="Fish Shellfish Immunol.">
        <title>Early steps in the European eel (Anguilla anguilla)-Vibrio vulnificus interaction in the gills: Role of the RtxA13 toxin.</title>
        <authorList>
            <person name="Callol A."/>
            <person name="Pajuelo D."/>
            <person name="Ebbesson L."/>
            <person name="Teles M."/>
            <person name="MacKenzie S."/>
            <person name="Amaro C."/>
        </authorList>
    </citation>
    <scope>NUCLEOTIDE SEQUENCE</scope>
</reference>
<dbReference type="EMBL" id="GBXM01066290">
    <property type="protein sequence ID" value="JAH42287.1"/>
    <property type="molecule type" value="Transcribed_RNA"/>
</dbReference>
<proteinExistence type="predicted"/>
<evidence type="ECO:0000313" key="1">
    <source>
        <dbReference type="EMBL" id="JAH42287.1"/>
    </source>
</evidence>
<dbReference type="AlphaFoldDB" id="A0A0E9SM41"/>
<sequence length="46" mass="5393">MFKISIKILRCCTKCERAEGGRMLSRALYKDILKPQQLILFIRGHI</sequence>
<protein>
    <submittedName>
        <fullName evidence="1">Uncharacterized protein</fullName>
    </submittedName>
</protein>